<dbReference type="GO" id="GO:0005230">
    <property type="term" value="F:extracellular ligand-gated monoatomic ion channel activity"/>
    <property type="evidence" value="ECO:0007669"/>
    <property type="project" value="InterPro"/>
</dbReference>
<feature type="transmembrane region" description="Helical" evidence="1">
    <location>
        <begin position="330"/>
        <end position="350"/>
    </location>
</feature>
<protein>
    <recommendedName>
        <fullName evidence="2">Neurotransmitter-gated ion-channel ligand-binding domain-containing protein</fullName>
    </recommendedName>
</protein>
<keyword evidence="4" id="KW-1185">Reference proteome</keyword>
<dbReference type="GO" id="GO:0016020">
    <property type="term" value="C:membrane"/>
    <property type="evidence" value="ECO:0007669"/>
    <property type="project" value="InterPro"/>
</dbReference>
<organism evidence="3 4">
    <name type="scientific">Cylicocyclus nassatus</name>
    <name type="common">Nematode worm</name>
    <dbReference type="NCBI Taxonomy" id="53992"/>
    <lineage>
        <taxon>Eukaryota</taxon>
        <taxon>Metazoa</taxon>
        <taxon>Ecdysozoa</taxon>
        <taxon>Nematoda</taxon>
        <taxon>Chromadorea</taxon>
        <taxon>Rhabditida</taxon>
        <taxon>Rhabditina</taxon>
        <taxon>Rhabditomorpha</taxon>
        <taxon>Strongyloidea</taxon>
        <taxon>Strongylidae</taxon>
        <taxon>Cylicocyclus</taxon>
    </lineage>
</organism>
<evidence type="ECO:0000313" key="3">
    <source>
        <dbReference type="EMBL" id="CAJ0608855.1"/>
    </source>
</evidence>
<feature type="transmembrane region" description="Helical" evidence="1">
    <location>
        <begin position="245"/>
        <end position="266"/>
    </location>
</feature>
<feature type="transmembrane region" description="Helical" evidence="1">
    <location>
        <begin position="273"/>
        <end position="292"/>
    </location>
</feature>
<dbReference type="Gene3D" id="2.70.170.10">
    <property type="entry name" value="Neurotransmitter-gated ion-channel ligand-binding domain"/>
    <property type="match status" value="1"/>
</dbReference>
<sequence>MRPKQLISQEGNISASHITFASHDSLKESHMHSRSTHYVANKPVIISFKIDVSQTYMDFTSATLYVHGTTTLSWTDTRKSWVPSDGQDTFDVDAALNPADYRRIYTGLWIPSMKNNFKMLTFKGAPNLFSERLSFTATGRISNEFRFILMMSCLIMDIDYPYDVYTCYEKFGDYEMNTTEQYTYAQNAVNFMTVSENASRPGHKITNYTSYKYVQDLEKFDKILKGFYPESIDIGFTIQRHQPRLIIDLIIPIYCVTFMDAFIYVFGYGMQRAYLLPVYITFFPDISSIYTLSRFPHIARWFFARLFSTSVCLIALLFTKELARCSRRLAAIVITTTVFYGIFSIPYGIFLSS</sequence>
<dbReference type="EMBL" id="CATQJL010000326">
    <property type="protein sequence ID" value="CAJ0608855.1"/>
    <property type="molecule type" value="Genomic_DNA"/>
</dbReference>
<reference evidence="3" key="1">
    <citation type="submission" date="2023-07" db="EMBL/GenBank/DDBJ databases">
        <authorList>
            <consortium name="CYATHOMIX"/>
        </authorList>
    </citation>
    <scope>NUCLEOTIDE SEQUENCE</scope>
    <source>
        <strain evidence="3">N/A</strain>
    </source>
</reference>
<keyword evidence="1" id="KW-0812">Transmembrane</keyword>
<name>A0AA36MG10_CYLNA</name>
<dbReference type="InterPro" id="IPR006202">
    <property type="entry name" value="Neur_chan_lig-bd"/>
</dbReference>
<comment type="caution">
    <text evidence="3">The sequence shown here is derived from an EMBL/GenBank/DDBJ whole genome shotgun (WGS) entry which is preliminary data.</text>
</comment>
<dbReference type="AlphaFoldDB" id="A0AA36MG10"/>
<dbReference type="InterPro" id="IPR036734">
    <property type="entry name" value="Neur_chan_lig-bd_sf"/>
</dbReference>
<keyword evidence="1" id="KW-0472">Membrane</keyword>
<feature type="domain" description="Neurotransmitter-gated ion-channel ligand-binding" evidence="2">
    <location>
        <begin position="32"/>
        <end position="241"/>
    </location>
</feature>
<proteinExistence type="predicted"/>
<accession>A0AA36MG10</accession>
<feature type="transmembrane region" description="Helical" evidence="1">
    <location>
        <begin position="298"/>
        <end position="318"/>
    </location>
</feature>
<evidence type="ECO:0000259" key="2">
    <source>
        <dbReference type="Pfam" id="PF02931"/>
    </source>
</evidence>
<dbReference type="SUPFAM" id="SSF63712">
    <property type="entry name" value="Nicotinic receptor ligand binding domain-like"/>
    <property type="match status" value="1"/>
</dbReference>
<evidence type="ECO:0000313" key="4">
    <source>
        <dbReference type="Proteomes" id="UP001176961"/>
    </source>
</evidence>
<keyword evidence="1" id="KW-1133">Transmembrane helix</keyword>
<gene>
    <name evidence="3" type="ORF">CYNAS_LOCUS20838</name>
</gene>
<dbReference type="Pfam" id="PF02931">
    <property type="entry name" value="Neur_chan_LBD"/>
    <property type="match status" value="1"/>
</dbReference>
<evidence type="ECO:0000256" key="1">
    <source>
        <dbReference type="SAM" id="Phobius"/>
    </source>
</evidence>
<dbReference type="Proteomes" id="UP001176961">
    <property type="component" value="Unassembled WGS sequence"/>
</dbReference>